<gene>
    <name evidence="4" type="ORF">RIF29_39747</name>
</gene>
<evidence type="ECO:0000256" key="1">
    <source>
        <dbReference type="SAM" id="MobiDB-lite"/>
    </source>
</evidence>
<evidence type="ECO:0000259" key="3">
    <source>
        <dbReference type="Pfam" id="PF12697"/>
    </source>
</evidence>
<evidence type="ECO:0000313" key="5">
    <source>
        <dbReference type="Proteomes" id="UP001372338"/>
    </source>
</evidence>
<keyword evidence="5" id="KW-1185">Reference proteome</keyword>
<sequence length="481" mass="54007">MATGVNRRVSAASARAHTRNRNRNKPNRESSFPSGILRTALAVLFIGFLAWAYQAIQPPPPKICGSPDGPPITAPRIKLRDGRYMAYKEHGVPRDAAKYKIVFVHGLDCCRHDAVVADTLSPDVVEELGVYIVSFDRPGHGESDPDPNLTVKSQALDIEELADKLGLGSKFYIIGYSLGGQIVWGCLKYIPHRLASAALLNPAVNYWWSGLPANLTNEAFYQLKLQDQWVFRVAHYAPWLTYWWNTQQWFPSSSLTAKSTDVYSRQDMELLSKRSYRESFVVRQQGEYETVHSGLNFAFGSWEFSPLDLENPFPTNEGSVHIWQGDEDLAIAAKLQPYIAKKLPWIHYHELQGAGHLFPYADGMSDTIIKSLLLGKSKQDEKFGQEKEIGVIGRDTNGAFICTLLSSFVFDDIALYSNLSKRFKEFSKINITSFIYRLLRLGHLTHVQGLLVALVGLHSPNNSILRIASYSATRAGHDMKL</sequence>
<evidence type="ECO:0000256" key="2">
    <source>
        <dbReference type="SAM" id="Phobius"/>
    </source>
</evidence>
<reference evidence="4 5" key="1">
    <citation type="submission" date="2024-01" db="EMBL/GenBank/DDBJ databases">
        <title>The genomes of 5 underutilized Papilionoideae crops provide insights into root nodulation and disease resistanc.</title>
        <authorList>
            <person name="Yuan L."/>
        </authorList>
    </citation>
    <scope>NUCLEOTIDE SEQUENCE [LARGE SCALE GENOMIC DNA]</scope>
    <source>
        <strain evidence="4">ZHUSHIDOU_FW_LH</strain>
        <tissue evidence="4">Leaf</tissue>
    </source>
</reference>
<dbReference type="PANTHER" id="PTHR45763">
    <property type="entry name" value="HYDROLASE, ALPHA/BETA FOLD FAMILY PROTEIN, EXPRESSED-RELATED"/>
    <property type="match status" value="1"/>
</dbReference>
<feature type="domain" description="AB hydrolase-1" evidence="3">
    <location>
        <begin position="101"/>
        <end position="361"/>
    </location>
</feature>
<evidence type="ECO:0000313" key="4">
    <source>
        <dbReference type="EMBL" id="KAK7244918.1"/>
    </source>
</evidence>
<dbReference type="InterPro" id="IPR029058">
    <property type="entry name" value="AB_hydrolase_fold"/>
</dbReference>
<dbReference type="PANTHER" id="PTHR45763:SF51">
    <property type="entry name" value="ALPHA_BETA-HYDROLASES SUPERFAMILY PROTEIN"/>
    <property type="match status" value="1"/>
</dbReference>
<protein>
    <recommendedName>
        <fullName evidence="3">AB hydrolase-1 domain-containing protein</fullName>
    </recommendedName>
</protein>
<dbReference type="Gene3D" id="3.40.50.1820">
    <property type="entry name" value="alpha/beta hydrolase"/>
    <property type="match status" value="1"/>
</dbReference>
<dbReference type="AlphaFoldDB" id="A0AAN9E1U0"/>
<feature type="transmembrane region" description="Helical" evidence="2">
    <location>
        <begin position="35"/>
        <end position="53"/>
    </location>
</feature>
<organism evidence="4 5">
    <name type="scientific">Crotalaria pallida</name>
    <name type="common">Smooth rattlebox</name>
    <name type="synonym">Crotalaria striata</name>
    <dbReference type="NCBI Taxonomy" id="3830"/>
    <lineage>
        <taxon>Eukaryota</taxon>
        <taxon>Viridiplantae</taxon>
        <taxon>Streptophyta</taxon>
        <taxon>Embryophyta</taxon>
        <taxon>Tracheophyta</taxon>
        <taxon>Spermatophyta</taxon>
        <taxon>Magnoliopsida</taxon>
        <taxon>eudicotyledons</taxon>
        <taxon>Gunneridae</taxon>
        <taxon>Pentapetalae</taxon>
        <taxon>rosids</taxon>
        <taxon>fabids</taxon>
        <taxon>Fabales</taxon>
        <taxon>Fabaceae</taxon>
        <taxon>Papilionoideae</taxon>
        <taxon>50 kb inversion clade</taxon>
        <taxon>genistoids sensu lato</taxon>
        <taxon>core genistoids</taxon>
        <taxon>Crotalarieae</taxon>
        <taxon>Crotalaria</taxon>
    </lineage>
</organism>
<feature type="compositionally biased region" description="Basic residues" evidence="1">
    <location>
        <begin position="16"/>
        <end position="25"/>
    </location>
</feature>
<comment type="caution">
    <text evidence="4">The sequence shown here is derived from an EMBL/GenBank/DDBJ whole genome shotgun (WGS) entry which is preliminary data.</text>
</comment>
<keyword evidence="2" id="KW-0472">Membrane</keyword>
<dbReference type="Proteomes" id="UP001372338">
    <property type="component" value="Unassembled WGS sequence"/>
</dbReference>
<dbReference type="FunFam" id="3.40.50.1820:FF:000270">
    <property type="entry name" value="Alpha/beta-Hydrolases superfamily protein"/>
    <property type="match status" value="1"/>
</dbReference>
<name>A0AAN9E1U0_CROPI</name>
<feature type="region of interest" description="Disordered" evidence="1">
    <location>
        <begin position="1"/>
        <end position="31"/>
    </location>
</feature>
<dbReference type="EMBL" id="JAYWIO010000008">
    <property type="protein sequence ID" value="KAK7244918.1"/>
    <property type="molecule type" value="Genomic_DNA"/>
</dbReference>
<keyword evidence="2" id="KW-0812">Transmembrane</keyword>
<dbReference type="Pfam" id="PF12697">
    <property type="entry name" value="Abhydrolase_6"/>
    <property type="match status" value="1"/>
</dbReference>
<accession>A0AAN9E1U0</accession>
<keyword evidence="2" id="KW-1133">Transmembrane helix</keyword>
<proteinExistence type="predicted"/>
<dbReference type="SUPFAM" id="SSF53474">
    <property type="entry name" value="alpha/beta-Hydrolases"/>
    <property type="match status" value="1"/>
</dbReference>
<dbReference type="InterPro" id="IPR000073">
    <property type="entry name" value="AB_hydrolase_1"/>
</dbReference>